<dbReference type="AlphaFoldDB" id="A0A916JQY4"/>
<evidence type="ECO:0000313" key="4">
    <source>
        <dbReference type="Proteomes" id="UP000683507"/>
    </source>
</evidence>
<name>A0A916JQY4_9FLAO</name>
<dbReference type="Gene3D" id="1.25.40.10">
    <property type="entry name" value="Tetratricopeptide repeat domain"/>
    <property type="match status" value="1"/>
</dbReference>
<evidence type="ECO:0000313" key="3">
    <source>
        <dbReference type="EMBL" id="CAG5087870.1"/>
    </source>
</evidence>
<keyword evidence="1" id="KW-0802">TPR repeat</keyword>
<organism evidence="3 4">
    <name type="scientific">Parvicella tangerina</name>
    <dbReference type="NCBI Taxonomy" id="2829795"/>
    <lineage>
        <taxon>Bacteria</taxon>
        <taxon>Pseudomonadati</taxon>
        <taxon>Bacteroidota</taxon>
        <taxon>Flavobacteriia</taxon>
        <taxon>Flavobacteriales</taxon>
        <taxon>Parvicellaceae</taxon>
        <taxon>Parvicella</taxon>
    </lineage>
</organism>
<dbReference type="PROSITE" id="PS50005">
    <property type="entry name" value="TPR"/>
    <property type="match status" value="1"/>
</dbReference>
<dbReference type="SMART" id="SM00028">
    <property type="entry name" value="TPR"/>
    <property type="match status" value="3"/>
</dbReference>
<evidence type="ECO:0008006" key="5">
    <source>
        <dbReference type="Google" id="ProtNLM"/>
    </source>
</evidence>
<dbReference type="RefSeq" id="WP_258543773.1">
    <property type="nucleotide sequence ID" value="NZ_OU015584.1"/>
</dbReference>
<evidence type="ECO:0000256" key="1">
    <source>
        <dbReference type="PROSITE-ProRule" id="PRU00339"/>
    </source>
</evidence>
<dbReference type="EMBL" id="OU015584">
    <property type="protein sequence ID" value="CAG5087870.1"/>
    <property type="molecule type" value="Genomic_DNA"/>
</dbReference>
<feature type="chain" id="PRO_5038123182" description="Tetratricopeptide repeat protein" evidence="2">
    <location>
        <begin position="22"/>
        <end position="435"/>
    </location>
</feature>
<feature type="signal peptide" evidence="2">
    <location>
        <begin position="1"/>
        <end position="21"/>
    </location>
</feature>
<reference evidence="3" key="1">
    <citation type="submission" date="2021-04" db="EMBL/GenBank/DDBJ databases">
        <authorList>
            <person name="Rodrigo-Torres L."/>
            <person name="Arahal R. D."/>
            <person name="Lucena T."/>
        </authorList>
    </citation>
    <scope>NUCLEOTIDE SEQUENCE</scope>
    <source>
        <strain evidence="3">AS29M-1</strain>
    </source>
</reference>
<dbReference type="InterPro" id="IPR019734">
    <property type="entry name" value="TPR_rpt"/>
</dbReference>
<keyword evidence="4" id="KW-1185">Reference proteome</keyword>
<feature type="repeat" description="TPR" evidence="1">
    <location>
        <begin position="282"/>
        <end position="315"/>
    </location>
</feature>
<gene>
    <name evidence="3" type="ORF">CRYO30217_03605</name>
</gene>
<sequence length="435" mass="49624">MKKFFTIVTLAAMTLVGQAQVECIEQEEPNYNGNEAGCRQAVSLYTEFLKQENFKDASKEWWKAQEICPQYKPLLYDNGKYIYKKMAQAITDKNSEDFKNKMDSLNLIYDLWFKNYAECPELQMKRAHDNMMDETHRYNVAFEYFQKAFENTPDENIESYDVVYYFRAAYFMVGAKLIDCGQMMEIYEKLEKISNDKLEQNEAAGNSGEAQNWKTTLQTLESYIVPCASCEILLPIYKKKTDAAPEDIDLAEEVLGKLNDMECNDPYLLELAILIDKARPTHKSKMDLGNTKYGSKDYSEALDYYLQALEFDELSEENRTKANERLAQIYLNKGSYKNAYNYASKVSGCQAKYIQAQAVAQSAGSCANNKLERSAIYSYALDLAEEAGSCVSSSWISSIENGLMTTSEAFIKDLKAGDSVEVPCWGRKVKLRTNG</sequence>
<dbReference type="Proteomes" id="UP000683507">
    <property type="component" value="Chromosome"/>
</dbReference>
<dbReference type="SUPFAM" id="SSF48452">
    <property type="entry name" value="TPR-like"/>
    <property type="match status" value="1"/>
</dbReference>
<proteinExistence type="predicted"/>
<dbReference type="KEGG" id="ptan:CRYO30217_03605"/>
<keyword evidence="2" id="KW-0732">Signal</keyword>
<evidence type="ECO:0000256" key="2">
    <source>
        <dbReference type="SAM" id="SignalP"/>
    </source>
</evidence>
<protein>
    <recommendedName>
        <fullName evidence="5">Tetratricopeptide repeat protein</fullName>
    </recommendedName>
</protein>
<dbReference type="InterPro" id="IPR011990">
    <property type="entry name" value="TPR-like_helical_dom_sf"/>
</dbReference>
<accession>A0A916JQY4</accession>